<dbReference type="VEuPathDB" id="FungiDB:ASPVEDRAFT_292763"/>
<dbReference type="EMBL" id="KV878125">
    <property type="protein sequence ID" value="OJI97440.1"/>
    <property type="molecule type" value="Genomic_DNA"/>
</dbReference>
<comment type="subcellular location">
    <subcellularLocation>
        <location evidence="1">Membrane</location>
        <topology evidence="1">Multi-pass membrane protein</topology>
    </subcellularLocation>
</comment>
<dbReference type="GeneID" id="63725715"/>
<protein>
    <recommendedName>
        <fullName evidence="9">Major facilitator superfamily (MFS) profile domain-containing protein</fullName>
    </recommendedName>
</protein>
<dbReference type="STRING" id="1036611.A0A1L9P7C9"/>
<evidence type="ECO:0000256" key="2">
    <source>
        <dbReference type="ARBA" id="ARBA00022448"/>
    </source>
</evidence>
<sequence length="522" mass="57563">MPSLPSSQFPRHPSLSLTMETSDTKHRPSADEKRRPSDLGIVETYTEEEEKALVRKIDTVILPFMCLVFLLQYLDKQSLSYAGVFGLIEDLELSNSQYSWCSSIFYVGQLVAEYPFIYLMSRLPLTKFVGVTVILWGISCTCLAAPQNYAGFAAVRFLLGFTEGAVSPAFVTITSIWWRKHEHASRTALWVSMNGIAQTLGCLLMYGIGKNTTRALAPWRTLFLICGIITTASGVGFFTLMPSGPSDAWFLSPREKHVLSLRMAKDREGGDKTSFSLPQLKETMLDPKAWCVFWFGVLVTMQSPVLTFATLVINSIGYTQLQTMLYTAPSGAVQVGLLWVGLILCYIFPRQRTLVVLLLCIPPIVGTILMLVLPLSSGWALIGAAWLASCISASMSVLLSLVASNVKGNTKRAIVNAMFFIGYCAGCIASPQLWTNRPKYLEGLITALVTWGLLIFTTVVYRLLCMRDNKGREREATGISGGSGLESGLESAGVGHGQELDMNGSPYTDLTDKQDRAFRYSW</sequence>
<dbReference type="GO" id="GO:0016020">
    <property type="term" value="C:membrane"/>
    <property type="evidence" value="ECO:0007669"/>
    <property type="project" value="UniProtKB-SubCell"/>
</dbReference>
<feature type="domain" description="Major facilitator superfamily (MFS) profile" evidence="9">
    <location>
        <begin position="61"/>
        <end position="470"/>
    </location>
</feature>
<dbReference type="PROSITE" id="PS50850">
    <property type="entry name" value="MFS"/>
    <property type="match status" value="1"/>
</dbReference>
<keyword evidence="3 8" id="KW-0812">Transmembrane</keyword>
<dbReference type="GO" id="GO:0022857">
    <property type="term" value="F:transmembrane transporter activity"/>
    <property type="evidence" value="ECO:0007669"/>
    <property type="project" value="InterPro"/>
</dbReference>
<name>A0A1L9P7C9_ASPVE</name>
<feature type="region of interest" description="Disordered" evidence="7">
    <location>
        <begin position="474"/>
        <end position="511"/>
    </location>
</feature>
<evidence type="ECO:0000256" key="8">
    <source>
        <dbReference type="SAM" id="Phobius"/>
    </source>
</evidence>
<dbReference type="AlphaFoldDB" id="A0A1L9P7C9"/>
<evidence type="ECO:0000256" key="4">
    <source>
        <dbReference type="ARBA" id="ARBA00022989"/>
    </source>
</evidence>
<dbReference type="FunFam" id="1.20.1250.20:FF:000064">
    <property type="entry name" value="MFS allantoate transporter"/>
    <property type="match status" value="1"/>
</dbReference>
<dbReference type="InterPro" id="IPR036259">
    <property type="entry name" value="MFS_trans_sf"/>
</dbReference>
<keyword evidence="4 8" id="KW-1133">Transmembrane helix</keyword>
<evidence type="ECO:0000256" key="7">
    <source>
        <dbReference type="SAM" id="MobiDB-lite"/>
    </source>
</evidence>
<keyword evidence="5 8" id="KW-0472">Membrane</keyword>
<feature type="transmembrane region" description="Helical" evidence="8">
    <location>
        <begin position="153"/>
        <end position="177"/>
    </location>
</feature>
<feature type="transmembrane region" description="Helical" evidence="8">
    <location>
        <begin position="221"/>
        <end position="241"/>
    </location>
</feature>
<feature type="transmembrane region" description="Helical" evidence="8">
    <location>
        <begin position="379"/>
        <end position="402"/>
    </location>
</feature>
<keyword evidence="11" id="KW-1185">Reference proteome</keyword>
<dbReference type="OrthoDB" id="6730379at2759"/>
<evidence type="ECO:0000259" key="9">
    <source>
        <dbReference type="PROSITE" id="PS50850"/>
    </source>
</evidence>
<keyword evidence="2" id="KW-0813">Transport</keyword>
<dbReference type="PANTHER" id="PTHR43791">
    <property type="entry name" value="PERMEASE-RELATED"/>
    <property type="match status" value="1"/>
</dbReference>
<evidence type="ECO:0000256" key="6">
    <source>
        <dbReference type="ARBA" id="ARBA00037968"/>
    </source>
</evidence>
<evidence type="ECO:0000256" key="5">
    <source>
        <dbReference type="ARBA" id="ARBA00023136"/>
    </source>
</evidence>
<feature type="transmembrane region" description="Helical" evidence="8">
    <location>
        <begin position="189"/>
        <end position="209"/>
    </location>
</feature>
<proteinExistence type="inferred from homology"/>
<dbReference type="Proteomes" id="UP000184073">
    <property type="component" value="Unassembled WGS sequence"/>
</dbReference>
<organism evidence="10 11">
    <name type="scientific">Aspergillus versicolor CBS 583.65</name>
    <dbReference type="NCBI Taxonomy" id="1036611"/>
    <lineage>
        <taxon>Eukaryota</taxon>
        <taxon>Fungi</taxon>
        <taxon>Dikarya</taxon>
        <taxon>Ascomycota</taxon>
        <taxon>Pezizomycotina</taxon>
        <taxon>Eurotiomycetes</taxon>
        <taxon>Eurotiomycetidae</taxon>
        <taxon>Eurotiales</taxon>
        <taxon>Aspergillaceae</taxon>
        <taxon>Aspergillus</taxon>
        <taxon>Aspergillus subgen. Nidulantes</taxon>
    </lineage>
</organism>
<dbReference type="Pfam" id="PF07690">
    <property type="entry name" value="MFS_1"/>
    <property type="match status" value="1"/>
</dbReference>
<dbReference type="InterPro" id="IPR020846">
    <property type="entry name" value="MFS_dom"/>
</dbReference>
<comment type="similarity">
    <text evidence="6">Belongs to the major facilitator superfamily. Allantoate permease family.</text>
</comment>
<dbReference type="SUPFAM" id="SSF103473">
    <property type="entry name" value="MFS general substrate transporter"/>
    <property type="match status" value="1"/>
</dbReference>
<evidence type="ECO:0000256" key="1">
    <source>
        <dbReference type="ARBA" id="ARBA00004141"/>
    </source>
</evidence>
<dbReference type="PANTHER" id="PTHR43791:SF103">
    <property type="entry name" value="MAJOR FACILITATOR SUPERFAMILY (MFS) PROFILE DOMAIN-CONTAINING PROTEIN-RELATED"/>
    <property type="match status" value="1"/>
</dbReference>
<feature type="transmembrane region" description="Helical" evidence="8">
    <location>
        <begin position="128"/>
        <end position="147"/>
    </location>
</feature>
<dbReference type="RefSeq" id="XP_040663203.1">
    <property type="nucleotide sequence ID" value="XM_040810204.1"/>
</dbReference>
<feature type="compositionally biased region" description="Basic and acidic residues" evidence="7">
    <location>
        <begin position="22"/>
        <end position="37"/>
    </location>
</feature>
<evidence type="ECO:0000256" key="3">
    <source>
        <dbReference type="ARBA" id="ARBA00022692"/>
    </source>
</evidence>
<dbReference type="Gene3D" id="1.20.1250.20">
    <property type="entry name" value="MFS general substrate transporter like domains"/>
    <property type="match status" value="1"/>
</dbReference>
<feature type="region of interest" description="Disordered" evidence="7">
    <location>
        <begin position="1"/>
        <end position="38"/>
    </location>
</feature>
<feature type="transmembrane region" description="Helical" evidence="8">
    <location>
        <begin position="414"/>
        <end position="434"/>
    </location>
</feature>
<evidence type="ECO:0000313" key="11">
    <source>
        <dbReference type="Proteomes" id="UP000184073"/>
    </source>
</evidence>
<feature type="transmembrane region" description="Helical" evidence="8">
    <location>
        <begin position="325"/>
        <end position="347"/>
    </location>
</feature>
<feature type="compositionally biased region" description="Polar residues" evidence="7">
    <location>
        <begin position="1"/>
        <end position="21"/>
    </location>
</feature>
<accession>A0A1L9P7C9</accession>
<feature type="transmembrane region" description="Helical" evidence="8">
    <location>
        <begin position="354"/>
        <end position="373"/>
    </location>
</feature>
<reference evidence="11" key="1">
    <citation type="journal article" date="2017" name="Genome Biol.">
        <title>Comparative genomics reveals high biological diversity and specific adaptations in the industrially and medically important fungal genus Aspergillus.</title>
        <authorList>
            <person name="de Vries R.P."/>
            <person name="Riley R."/>
            <person name="Wiebenga A."/>
            <person name="Aguilar-Osorio G."/>
            <person name="Amillis S."/>
            <person name="Uchima C.A."/>
            <person name="Anderluh G."/>
            <person name="Asadollahi M."/>
            <person name="Askin M."/>
            <person name="Barry K."/>
            <person name="Battaglia E."/>
            <person name="Bayram O."/>
            <person name="Benocci T."/>
            <person name="Braus-Stromeyer S.A."/>
            <person name="Caldana C."/>
            <person name="Canovas D."/>
            <person name="Cerqueira G.C."/>
            <person name="Chen F."/>
            <person name="Chen W."/>
            <person name="Choi C."/>
            <person name="Clum A."/>
            <person name="Dos Santos R.A."/>
            <person name="Damasio A.R."/>
            <person name="Diallinas G."/>
            <person name="Emri T."/>
            <person name="Fekete E."/>
            <person name="Flipphi M."/>
            <person name="Freyberg S."/>
            <person name="Gallo A."/>
            <person name="Gournas C."/>
            <person name="Habgood R."/>
            <person name="Hainaut M."/>
            <person name="Harispe M.L."/>
            <person name="Henrissat B."/>
            <person name="Hilden K.S."/>
            <person name="Hope R."/>
            <person name="Hossain A."/>
            <person name="Karabika E."/>
            <person name="Karaffa L."/>
            <person name="Karanyi Z."/>
            <person name="Krasevec N."/>
            <person name="Kuo A."/>
            <person name="Kusch H."/>
            <person name="LaButti K."/>
            <person name="Lagendijk E.L."/>
            <person name="Lapidus A."/>
            <person name="Levasseur A."/>
            <person name="Lindquist E."/>
            <person name="Lipzen A."/>
            <person name="Logrieco A.F."/>
            <person name="MacCabe A."/>
            <person name="Maekelae M.R."/>
            <person name="Malavazi I."/>
            <person name="Melin P."/>
            <person name="Meyer V."/>
            <person name="Mielnichuk N."/>
            <person name="Miskei M."/>
            <person name="Molnar A.P."/>
            <person name="Mule G."/>
            <person name="Ngan C.Y."/>
            <person name="Orejas M."/>
            <person name="Orosz E."/>
            <person name="Ouedraogo J.P."/>
            <person name="Overkamp K.M."/>
            <person name="Park H.-S."/>
            <person name="Perrone G."/>
            <person name="Piumi F."/>
            <person name="Punt P.J."/>
            <person name="Ram A.F."/>
            <person name="Ramon A."/>
            <person name="Rauscher S."/>
            <person name="Record E."/>
            <person name="Riano-Pachon D.M."/>
            <person name="Robert V."/>
            <person name="Roehrig J."/>
            <person name="Ruller R."/>
            <person name="Salamov A."/>
            <person name="Salih N.S."/>
            <person name="Samson R.A."/>
            <person name="Sandor E."/>
            <person name="Sanguinetti M."/>
            <person name="Schuetze T."/>
            <person name="Sepcic K."/>
            <person name="Shelest E."/>
            <person name="Sherlock G."/>
            <person name="Sophianopoulou V."/>
            <person name="Squina F.M."/>
            <person name="Sun H."/>
            <person name="Susca A."/>
            <person name="Todd R.B."/>
            <person name="Tsang A."/>
            <person name="Unkles S.E."/>
            <person name="van de Wiele N."/>
            <person name="van Rossen-Uffink D."/>
            <person name="Oliveira J.V."/>
            <person name="Vesth T.C."/>
            <person name="Visser J."/>
            <person name="Yu J.-H."/>
            <person name="Zhou M."/>
            <person name="Andersen M.R."/>
            <person name="Archer D.B."/>
            <person name="Baker S.E."/>
            <person name="Benoit I."/>
            <person name="Brakhage A.A."/>
            <person name="Braus G.H."/>
            <person name="Fischer R."/>
            <person name="Frisvad J.C."/>
            <person name="Goldman G.H."/>
            <person name="Houbraken J."/>
            <person name="Oakley B."/>
            <person name="Pocsi I."/>
            <person name="Scazzocchio C."/>
            <person name="Seiboth B."/>
            <person name="vanKuyk P.A."/>
            <person name="Wortman J."/>
            <person name="Dyer P.S."/>
            <person name="Grigoriev I.V."/>
        </authorList>
    </citation>
    <scope>NUCLEOTIDE SEQUENCE [LARGE SCALE GENOMIC DNA]</scope>
    <source>
        <strain evidence="11">CBS 583.65</strain>
    </source>
</reference>
<evidence type="ECO:0000313" key="10">
    <source>
        <dbReference type="EMBL" id="OJI97440.1"/>
    </source>
</evidence>
<dbReference type="InterPro" id="IPR011701">
    <property type="entry name" value="MFS"/>
</dbReference>
<gene>
    <name evidence="10" type="ORF">ASPVEDRAFT_292763</name>
</gene>
<feature type="transmembrane region" description="Helical" evidence="8">
    <location>
        <begin position="440"/>
        <end position="464"/>
    </location>
</feature>